<evidence type="ECO:0000313" key="2">
    <source>
        <dbReference type="EMBL" id="PTA67263.1"/>
    </source>
</evidence>
<evidence type="ECO:0000313" key="3">
    <source>
        <dbReference type="Proteomes" id="UP000240317"/>
    </source>
</evidence>
<accession>A0A2T3W674</accession>
<dbReference type="Proteomes" id="UP000240317">
    <property type="component" value="Unassembled WGS sequence"/>
</dbReference>
<dbReference type="InterPro" id="IPR049762">
    <property type="entry name" value="PoNe_dom"/>
</dbReference>
<keyword evidence="1" id="KW-0812">Transmembrane</keyword>
<gene>
    <name evidence="2" type="ORF">C8263_13190</name>
</gene>
<protein>
    <submittedName>
        <fullName evidence="2">Uncharacterized protein</fullName>
    </submittedName>
</protein>
<feature type="transmembrane region" description="Helical" evidence="1">
    <location>
        <begin position="533"/>
        <end position="559"/>
    </location>
</feature>
<keyword evidence="1" id="KW-1133">Transmembrane helix</keyword>
<keyword evidence="1" id="KW-0472">Membrane</keyword>
<sequence>MQFAPPQLDKARLRAAGVSHTAALKKLAARRKAASALATAFVKRGRAQVTGVQRRANSAQGQVRAQATRAAARVSGAAAAQQAAVRSGMAVQKARARARAATATAQLGARKAAALTALPVATQAARALLQAEHTQALQGARTAAETQKSAVRAEYERLKPQYGQAGAEVGEQARARAEDQARAFEANVTGQDDSLLDGPLTDNRWKARAGAAREVGAAYAPGFREQAEEEAEKLTAPGGGLDRDLKNIDLALTDTEKLLKAHLDAGERRLSARERQARQQALSAYASLSAALRTQLAGTLSGLDATQGAQIAAIAAQAQAQRAALGQQASGASAALGRSVTALAGALEDQLCAFGQQVGHLQSPDPAELKRTLARAQSGITTGVRRAQLSFTQGTARVTAGLSQGADQTARALAGAAQAGLKQGAAQAGGFDRSAQAVVTQALSLFQGLTRAHTQGTQQDSKGTARTLGSLEQGLEKLYARALKGLPEELRATLPPLREGLRGNFPQEDAAIRENAEKAAAQVQPRWKGWVKIALMVAVIIVVAVVAGPAVIGAVGAMAGALGAGAAAGAIGAVVGGALVGAASGAVIQMGNNAIDNIGLEARFQKSLFDGVGKAALIGAVGGALGGAGGLIAGKLSTAGLLGSGLTQKAGAFAVGTTFDLGGNVLGDLMSGASLGDALKNLSNPETLMMMAIGTGVGAATTRLPGRAGGLQTRANAAGEQFGANLGDRVNNVTGNRHGVVPTEVNPQARGDHASVKGYTEGRTRVEIGQETTPATRAQHESVARDLRAENSLVGRTRTKLKEMLGFEPTSPKPGTERARLTAEADKHLTAAADLRQQARQFPEGSFKRQQLLNQADLADVYARDYAQKAKDSPAATPDTVGQVDTRLKRGHVAAKELGWPEAPDGYQWVLREGDTRPLLNASKNNAPMRYNETTRAFEVTGDSTIPARKGDPAKHDWENDLVVGQRDNQDVRLQDEVRERLDRRALAQQQKDELELKGLGATEADLARMKALDQQIRDESRQLGELAGTSYIKSQYPESDPIYPPPGAPSRSGDFDQVWRVKDANGQLKYIVIEAKGGSSPLGRRRIESGEFAEQGSKDYFTDILKNMIQSRNTELKSVGRTLDGAYEQGIVNYLEVRAPVVTTRTTDGRTGQVTVKNDVTQVVVREFHLNPLGGSP</sequence>
<organism evidence="2 3">
    <name type="scientific">Deinococcus arcticus</name>
    <dbReference type="NCBI Taxonomy" id="2136176"/>
    <lineage>
        <taxon>Bacteria</taxon>
        <taxon>Thermotogati</taxon>
        <taxon>Deinococcota</taxon>
        <taxon>Deinococci</taxon>
        <taxon>Deinococcales</taxon>
        <taxon>Deinococcaceae</taxon>
        <taxon>Deinococcus</taxon>
    </lineage>
</organism>
<dbReference type="EMBL" id="PYSV01000013">
    <property type="protein sequence ID" value="PTA67263.1"/>
    <property type="molecule type" value="Genomic_DNA"/>
</dbReference>
<proteinExistence type="predicted"/>
<reference evidence="2 3" key="1">
    <citation type="submission" date="2018-03" db="EMBL/GenBank/DDBJ databases">
        <title>Draft genome of Deinococcus sp. OD32.</title>
        <authorList>
            <person name="Wang X.-P."/>
            <person name="Du Z.-J."/>
        </authorList>
    </citation>
    <scope>NUCLEOTIDE SEQUENCE [LARGE SCALE GENOMIC DNA]</scope>
    <source>
        <strain evidence="2 3">OD32</strain>
    </source>
</reference>
<dbReference type="CDD" id="cd20739">
    <property type="entry name" value="PoNe_DUF637"/>
    <property type="match status" value="1"/>
</dbReference>
<comment type="caution">
    <text evidence="2">The sequence shown here is derived from an EMBL/GenBank/DDBJ whole genome shotgun (WGS) entry which is preliminary data.</text>
</comment>
<feature type="transmembrane region" description="Helical" evidence="1">
    <location>
        <begin position="565"/>
        <end position="588"/>
    </location>
</feature>
<name>A0A2T3W674_9DEIO</name>
<keyword evidence="3" id="KW-1185">Reference proteome</keyword>
<evidence type="ECO:0000256" key="1">
    <source>
        <dbReference type="SAM" id="Phobius"/>
    </source>
</evidence>
<dbReference type="AlphaFoldDB" id="A0A2T3W674"/>